<dbReference type="Proteomes" id="UP000807785">
    <property type="component" value="Unassembled WGS sequence"/>
</dbReference>
<dbReference type="PANTHER" id="PTHR43861">
    <property type="entry name" value="TRANS-ACONITATE 2-METHYLTRANSFERASE-RELATED"/>
    <property type="match status" value="1"/>
</dbReference>
<dbReference type="PANTHER" id="PTHR43861:SF6">
    <property type="entry name" value="METHYLTRANSFERASE TYPE 11"/>
    <property type="match status" value="1"/>
</dbReference>
<sequence>MEDISCDLCGSRRYREIYRMPDTHFHPDEWFSVVECTECGLGFVNPRPTKQEIGKYYPDAFFDSFDEAWHQERYRREARYLADLSRPGARLLDIGCANGDFPRHMREQGWDVAGVEIGGQARQIDDFEIHRCEFPDAPLAESHFDAVTAWAVMEHVHQPSEYFKRAAEVLRPGGRFVFLVPNFSSWGSRYLYREDLPRHLYFFTEETVRRYLESVGLRLVGAEYTNAIYVLRPVNWLRYLCYRFVLKRHLPWAELPERPVAYFARIGREDWIAKLAYVFGNPLTVVDRMLLPLFEAVGPRRLTHGVVVYSAEKT</sequence>
<accession>A0A9D7E6P0</accession>
<dbReference type="Pfam" id="PF13489">
    <property type="entry name" value="Methyltransf_23"/>
    <property type="match status" value="1"/>
</dbReference>
<evidence type="ECO:0000313" key="1">
    <source>
        <dbReference type="EMBL" id="MBK6972152.1"/>
    </source>
</evidence>
<dbReference type="GO" id="GO:0032259">
    <property type="term" value="P:methylation"/>
    <property type="evidence" value="ECO:0007669"/>
    <property type="project" value="UniProtKB-KW"/>
</dbReference>
<dbReference type="GO" id="GO:0008168">
    <property type="term" value="F:methyltransferase activity"/>
    <property type="evidence" value="ECO:0007669"/>
    <property type="project" value="UniProtKB-KW"/>
</dbReference>
<dbReference type="InterPro" id="IPR029063">
    <property type="entry name" value="SAM-dependent_MTases_sf"/>
</dbReference>
<dbReference type="SUPFAM" id="SSF53335">
    <property type="entry name" value="S-adenosyl-L-methionine-dependent methyltransferases"/>
    <property type="match status" value="1"/>
</dbReference>
<keyword evidence="1" id="KW-0808">Transferase</keyword>
<comment type="caution">
    <text evidence="1">The sequence shown here is derived from an EMBL/GenBank/DDBJ whole genome shotgun (WGS) entry which is preliminary data.</text>
</comment>
<organism evidence="1 2">
    <name type="scientific">Candidatus Methylophosphatis roskildensis</name>
    <dbReference type="NCBI Taxonomy" id="2899263"/>
    <lineage>
        <taxon>Bacteria</taxon>
        <taxon>Pseudomonadati</taxon>
        <taxon>Pseudomonadota</taxon>
        <taxon>Betaproteobacteria</taxon>
        <taxon>Nitrosomonadales</taxon>
        <taxon>Sterolibacteriaceae</taxon>
        <taxon>Candidatus Methylophosphatis</taxon>
    </lineage>
</organism>
<dbReference type="Gene3D" id="3.40.50.150">
    <property type="entry name" value="Vaccinia Virus protein VP39"/>
    <property type="match status" value="1"/>
</dbReference>
<proteinExistence type="predicted"/>
<gene>
    <name evidence="1" type="ORF">IPH26_04075</name>
</gene>
<dbReference type="AlphaFoldDB" id="A0A9D7E6P0"/>
<name>A0A9D7E6P0_9PROT</name>
<keyword evidence="1" id="KW-0489">Methyltransferase</keyword>
<dbReference type="EMBL" id="JADJEV010000002">
    <property type="protein sequence ID" value="MBK6972152.1"/>
    <property type="molecule type" value="Genomic_DNA"/>
</dbReference>
<dbReference type="CDD" id="cd02440">
    <property type="entry name" value="AdoMet_MTases"/>
    <property type="match status" value="1"/>
</dbReference>
<evidence type="ECO:0000313" key="2">
    <source>
        <dbReference type="Proteomes" id="UP000807785"/>
    </source>
</evidence>
<reference evidence="1" key="1">
    <citation type="submission" date="2020-10" db="EMBL/GenBank/DDBJ databases">
        <title>Connecting structure to function with the recovery of over 1000 high-quality activated sludge metagenome-assembled genomes encoding full-length rRNA genes using long-read sequencing.</title>
        <authorList>
            <person name="Singleton C.M."/>
            <person name="Petriglieri F."/>
            <person name="Kristensen J.M."/>
            <person name="Kirkegaard R.H."/>
            <person name="Michaelsen T.Y."/>
            <person name="Andersen M.H."/>
            <person name="Karst S.M."/>
            <person name="Dueholm M.S."/>
            <person name="Nielsen P.H."/>
            <person name="Albertsen M."/>
        </authorList>
    </citation>
    <scope>NUCLEOTIDE SEQUENCE</scope>
    <source>
        <strain evidence="1">Bjer_18-Q3-R1-45_BAT3C.347</strain>
    </source>
</reference>
<protein>
    <submittedName>
        <fullName evidence="1">Class I SAM-dependent methyltransferase</fullName>
    </submittedName>
</protein>